<dbReference type="CDD" id="cd02968">
    <property type="entry name" value="SCO"/>
    <property type="match status" value="1"/>
</dbReference>
<keyword evidence="3" id="KW-0479">Metal-binding</keyword>
<dbReference type="Gene3D" id="3.40.30.10">
    <property type="entry name" value="Glutaredoxin"/>
    <property type="match status" value="1"/>
</dbReference>
<keyword evidence="8" id="KW-1185">Reference proteome</keyword>
<dbReference type="Pfam" id="PF02630">
    <property type="entry name" value="SCO1-SenC"/>
    <property type="match status" value="1"/>
</dbReference>
<feature type="chain" id="PRO_5039422350" evidence="5">
    <location>
        <begin position="22"/>
        <end position="187"/>
    </location>
</feature>
<dbReference type="InterPro" id="IPR036249">
    <property type="entry name" value="Thioredoxin-like_sf"/>
</dbReference>
<dbReference type="Proteomes" id="UP000391919">
    <property type="component" value="Unassembled WGS sequence"/>
</dbReference>
<keyword evidence="5" id="KW-0732">Signal</keyword>
<dbReference type="InterPro" id="IPR013766">
    <property type="entry name" value="Thioredoxin_domain"/>
</dbReference>
<feature type="disulfide bond" description="Redox-active" evidence="4">
    <location>
        <begin position="60"/>
        <end position="64"/>
    </location>
</feature>
<evidence type="ECO:0000256" key="3">
    <source>
        <dbReference type="PIRSR" id="PIRSR603782-1"/>
    </source>
</evidence>
<evidence type="ECO:0000313" key="8">
    <source>
        <dbReference type="Proteomes" id="UP000391919"/>
    </source>
</evidence>
<dbReference type="PANTHER" id="PTHR12151">
    <property type="entry name" value="ELECTRON TRANSPORT PROTIN SCO1/SENC FAMILY MEMBER"/>
    <property type="match status" value="1"/>
</dbReference>
<feature type="binding site" evidence="3">
    <location>
        <position position="60"/>
    </location>
    <ligand>
        <name>Cu cation</name>
        <dbReference type="ChEBI" id="CHEBI:23378"/>
    </ligand>
</feature>
<keyword evidence="2 3" id="KW-0186">Copper</keyword>
<dbReference type="AlphaFoldDB" id="A0A5J4JKT3"/>
<dbReference type="GO" id="GO:0046872">
    <property type="term" value="F:metal ion binding"/>
    <property type="evidence" value="ECO:0007669"/>
    <property type="project" value="UniProtKB-KW"/>
</dbReference>
<evidence type="ECO:0000256" key="2">
    <source>
        <dbReference type="ARBA" id="ARBA00023008"/>
    </source>
</evidence>
<feature type="signal peptide" evidence="5">
    <location>
        <begin position="1"/>
        <end position="21"/>
    </location>
</feature>
<organism evidence="7 8">
    <name type="scientific">Weizmannia acidilactici</name>
    <dbReference type="NCBI Taxonomy" id="2607726"/>
    <lineage>
        <taxon>Bacteria</taxon>
        <taxon>Bacillati</taxon>
        <taxon>Bacillota</taxon>
        <taxon>Bacilli</taxon>
        <taxon>Bacillales</taxon>
        <taxon>Bacillaceae</taxon>
        <taxon>Heyndrickxia</taxon>
    </lineage>
</organism>
<dbReference type="EMBL" id="BKZQ01000037">
    <property type="protein sequence ID" value="GER71158.1"/>
    <property type="molecule type" value="Genomic_DNA"/>
</dbReference>
<evidence type="ECO:0000256" key="1">
    <source>
        <dbReference type="ARBA" id="ARBA00010996"/>
    </source>
</evidence>
<feature type="domain" description="Thioredoxin" evidence="6">
    <location>
        <begin position="22"/>
        <end position="187"/>
    </location>
</feature>
<name>A0A5J4JKT3_9BACI</name>
<comment type="caution">
    <text evidence="7">The sequence shown here is derived from an EMBL/GenBank/DDBJ whole genome shotgun (WGS) entry which is preliminary data.</text>
</comment>
<evidence type="ECO:0000313" key="7">
    <source>
        <dbReference type="EMBL" id="GER71158.1"/>
    </source>
</evidence>
<sequence length="187" mass="21110">MKRSFAVCLLLALLLPTLVSCASKGDPVDNFRFANQDGKKFGLNDLKGKVWVADFIFTSCKTVCPPMTMHMSELQDAIKKAGYKDVELVSFSVDPEVDTPEKLKQFGKNFNSDFSIWNFLTGYSQKKIEQFAMKNFKNPVAKSDGNDQIVHGTRFYLVNKNGELAKDYDGNEDFDAQEILKDIKGLR</sequence>
<feature type="binding site" evidence="3">
    <location>
        <position position="151"/>
    </location>
    <ligand>
        <name>Cu cation</name>
        <dbReference type="ChEBI" id="CHEBI:23378"/>
    </ligand>
</feature>
<dbReference type="PROSITE" id="PS51352">
    <property type="entry name" value="THIOREDOXIN_2"/>
    <property type="match status" value="1"/>
</dbReference>
<accession>A0A5J4JKT3</accession>
<dbReference type="PROSITE" id="PS51257">
    <property type="entry name" value="PROKAR_LIPOPROTEIN"/>
    <property type="match status" value="1"/>
</dbReference>
<evidence type="ECO:0000256" key="5">
    <source>
        <dbReference type="SAM" id="SignalP"/>
    </source>
</evidence>
<dbReference type="SUPFAM" id="SSF52833">
    <property type="entry name" value="Thioredoxin-like"/>
    <property type="match status" value="1"/>
</dbReference>
<gene>
    <name evidence="7" type="primary">ypmQ</name>
    <name evidence="7" type="ORF">BpJC7_24610</name>
</gene>
<keyword evidence="4" id="KW-1015">Disulfide bond</keyword>
<evidence type="ECO:0000259" key="6">
    <source>
        <dbReference type="PROSITE" id="PS51352"/>
    </source>
</evidence>
<feature type="binding site" evidence="3">
    <location>
        <position position="64"/>
    </location>
    <ligand>
        <name>Cu cation</name>
        <dbReference type="ChEBI" id="CHEBI:23378"/>
    </ligand>
</feature>
<comment type="similarity">
    <text evidence="1">Belongs to the SCO1/2 family.</text>
</comment>
<dbReference type="InterPro" id="IPR003782">
    <property type="entry name" value="SCO1/SenC"/>
</dbReference>
<protein>
    <submittedName>
        <fullName evidence="7">SCO1 protein</fullName>
    </submittedName>
</protein>
<dbReference type="PANTHER" id="PTHR12151:SF25">
    <property type="entry name" value="LINALOOL DEHYDRATASE_ISOMERASE DOMAIN-CONTAINING PROTEIN"/>
    <property type="match status" value="1"/>
</dbReference>
<proteinExistence type="inferred from homology"/>
<evidence type="ECO:0000256" key="4">
    <source>
        <dbReference type="PIRSR" id="PIRSR603782-2"/>
    </source>
</evidence>
<reference evidence="7 8" key="1">
    <citation type="submission" date="2019-09" db="EMBL/GenBank/DDBJ databases">
        <title>Draft genome sequence of Bacillus sp. JC-7.</title>
        <authorList>
            <person name="Tanaka N."/>
            <person name="Shiwa Y."/>
            <person name="Fujita N."/>
            <person name="Tanasupawat S."/>
        </authorList>
    </citation>
    <scope>NUCLEOTIDE SEQUENCE [LARGE SCALE GENOMIC DNA]</scope>
    <source>
        <strain evidence="7 8">JC-7</strain>
    </source>
</reference>
<dbReference type="RefSeq" id="WP_151681717.1">
    <property type="nucleotide sequence ID" value="NZ_BKZP01000002.1"/>
</dbReference>